<evidence type="ECO:0000313" key="5">
    <source>
        <dbReference type="Proteomes" id="UP000694392"/>
    </source>
</evidence>
<accession>A0A8D0HAV4</accession>
<organism evidence="4 5">
    <name type="scientific">Sphenodon punctatus</name>
    <name type="common">Tuatara</name>
    <name type="synonym">Hatteria punctata</name>
    <dbReference type="NCBI Taxonomy" id="8508"/>
    <lineage>
        <taxon>Eukaryota</taxon>
        <taxon>Metazoa</taxon>
        <taxon>Chordata</taxon>
        <taxon>Craniata</taxon>
        <taxon>Vertebrata</taxon>
        <taxon>Euteleostomi</taxon>
        <taxon>Lepidosauria</taxon>
        <taxon>Sphenodontia</taxon>
        <taxon>Sphenodontidae</taxon>
        <taxon>Sphenodon</taxon>
    </lineage>
</organism>
<keyword evidence="5" id="KW-1185">Reference proteome</keyword>
<evidence type="ECO:0000259" key="3">
    <source>
        <dbReference type="PROSITE" id="PS50188"/>
    </source>
</evidence>
<dbReference type="InterPro" id="IPR001870">
    <property type="entry name" value="B30.2/SPRY"/>
</dbReference>
<dbReference type="InterPro" id="IPR003877">
    <property type="entry name" value="SPRY_dom"/>
</dbReference>
<dbReference type="PRINTS" id="PR01407">
    <property type="entry name" value="BUTYPHLNCDUF"/>
</dbReference>
<dbReference type="Proteomes" id="UP000694392">
    <property type="component" value="Unplaced"/>
</dbReference>
<name>A0A8D0HAV4_SPHPU</name>
<comment type="function">
    <text evidence="2">Neurotoxin that produces dose-dependent hypolocomotion and hyperalgesia in mice. May directly act on the central nervous system, as it is 6500-fold more potent when administered intracerebroventricularly than intraperitoneal.</text>
</comment>
<evidence type="ECO:0000313" key="4">
    <source>
        <dbReference type="Ensembl" id="ENSSPUP00000017080.1"/>
    </source>
</evidence>
<dbReference type="GeneTree" id="ENSGT01030000234669"/>
<dbReference type="InterPro" id="IPR003879">
    <property type="entry name" value="Butyrophylin_SPRY"/>
</dbReference>
<dbReference type="InterPro" id="IPR006574">
    <property type="entry name" value="PRY"/>
</dbReference>
<sequence length="243" mass="27543">MEEKCRQPASEFLQDIRSTLSRCEREKFQNPGIFSPEFKWRICESSQRNPFLESVSKAFKDTVSARLQFNKENVTLDPDTAHPKLILSVDLKSVKWEGTRKALRDNPERFDTKSCVLGCEGFTLGRHCWEVEVGDGKGWAVGVARESVQRKGEMSNNPEGGIWALGPWKGQYRAFTSPCITLSLSGNLKRIRVYLDCAAGQVAFFDADNETPIFTFPPASFCGERMLPLLWVWDARSPLRLCP</sequence>
<feature type="domain" description="B30.2/SPRY" evidence="3">
    <location>
        <begin position="54"/>
        <end position="243"/>
    </location>
</feature>
<comment type="similarity">
    <text evidence="1">Belongs to the ohanin/vespryn family.</text>
</comment>
<dbReference type="AlphaFoldDB" id="A0A8D0HAV4"/>
<reference evidence="4" key="1">
    <citation type="submission" date="2025-08" db="UniProtKB">
        <authorList>
            <consortium name="Ensembl"/>
        </authorList>
    </citation>
    <scope>IDENTIFICATION</scope>
</reference>
<dbReference type="OMA" id="WRICESS"/>
<dbReference type="Gene3D" id="2.60.120.920">
    <property type="match status" value="1"/>
</dbReference>
<reference evidence="4" key="2">
    <citation type="submission" date="2025-09" db="UniProtKB">
        <authorList>
            <consortium name="Ensembl"/>
        </authorList>
    </citation>
    <scope>IDENTIFICATION</scope>
</reference>
<dbReference type="Pfam" id="PF13765">
    <property type="entry name" value="PRY"/>
    <property type="match status" value="1"/>
</dbReference>
<dbReference type="InterPro" id="IPR013320">
    <property type="entry name" value="ConA-like_dom_sf"/>
</dbReference>
<dbReference type="CDD" id="cd12888">
    <property type="entry name" value="SPRY_PRY_TRIM7_like"/>
    <property type="match status" value="1"/>
</dbReference>
<evidence type="ECO:0000256" key="1">
    <source>
        <dbReference type="ARBA" id="ARBA00009651"/>
    </source>
</evidence>
<protein>
    <recommendedName>
        <fullName evidence="3">B30.2/SPRY domain-containing protein</fullName>
    </recommendedName>
</protein>
<dbReference type="SMART" id="SM00589">
    <property type="entry name" value="PRY"/>
    <property type="match status" value="1"/>
</dbReference>
<dbReference type="FunFam" id="2.60.120.920:FF:000004">
    <property type="entry name" value="Butyrophilin subfamily 1 member A1"/>
    <property type="match status" value="1"/>
</dbReference>
<dbReference type="SUPFAM" id="SSF49899">
    <property type="entry name" value="Concanavalin A-like lectins/glucanases"/>
    <property type="match status" value="1"/>
</dbReference>
<evidence type="ECO:0000256" key="2">
    <source>
        <dbReference type="ARBA" id="ARBA00034460"/>
    </source>
</evidence>
<dbReference type="PANTHER" id="PTHR24103">
    <property type="entry name" value="E3 UBIQUITIN-PROTEIN LIGASE TRIM"/>
    <property type="match status" value="1"/>
</dbReference>
<proteinExistence type="inferred from homology"/>
<dbReference type="InterPro" id="IPR043136">
    <property type="entry name" value="B30.2/SPRY_sf"/>
</dbReference>
<dbReference type="Ensembl" id="ENSSPUT00000018200.1">
    <property type="protein sequence ID" value="ENSSPUP00000017080.1"/>
    <property type="gene ID" value="ENSSPUG00000013233.1"/>
</dbReference>
<dbReference type="SMART" id="SM00449">
    <property type="entry name" value="SPRY"/>
    <property type="match status" value="1"/>
</dbReference>
<dbReference type="InterPro" id="IPR050143">
    <property type="entry name" value="TRIM/RBCC"/>
</dbReference>
<dbReference type="Pfam" id="PF00622">
    <property type="entry name" value="SPRY"/>
    <property type="match status" value="1"/>
</dbReference>
<dbReference type="PROSITE" id="PS50188">
    <property type="entry name" value="B302_SPRY"/>
    <property type="match status" value="1"/>
</dbReference>